<organism evidence="1">
    <name type="scientific">Photinus pyralis</name>
    <name type="common">Common eastern firefly</name>
    <name type="synonym">Lampyris pyralis</name>
    <dbReference type="NCBI Taxonomy" id="7054"/>
    <lineage>
        <taxon>Eukaryota</taxon>
        <taxon>Metazoa</taxon>
        <taxon>Ecdysozoa</taxon>
        <taxon>Arthropoda</taxon>
        <taxon>Hexapoda</taxon>
        <taxon>Insecta</taxon>
        <taxon>Pterygota</taxon>
        <taxon>Neoptera</taxon>
        <taxon>Endopterygota</taxon>
        <taxon>Coleoptera</taxon>
        <taxon>Polyphaga</taxon>
        <taxon>Elateriformia</taxon>
        <taxon>Elateroidea</taxon>
        <taxon>Lampyridae</taxon>
        <taxon>Lampyrinae</taxon>
        <taxon>Photinus</taxon>
    </lineage>
</organism>
<protein>
    <submittedName>
        <fullName evidence="1">Uncharacterized protein</fullName>
    </submittedName>
</protein>
<accession>A0A1Y1N1B3</accession>
<sequence>MTNDELNLKKLVQKRGICKAQLTMFDTYLSGLNTEELTSTDLTNIENRLQKLQPFFDSFNDVQNEIECLSVVGSDNVKIFHYWRRTWLFQYSLCIYQRSKIAPDPKISNLLPPVVTSSN</sequence>
<dbReference type="AlphaFoldDB" id="A0A1Y1N1B3"/>
<proteinExistence type="predicted"/>
<name>A0A1Y1N1B3_PHOPY</name>
<evidence type="ECO:0000313" key="1">
    <source>
        <dbReference type="EMBL" id="JAV90046.1"/>
    </source>
</evidence>
<dbReference type="EMBL" id="GEZM01018696">
    <property type="protein sequence ID" value="JAV90054.1"/>
    <property type="molecule type" value="Transcribed_RNA"/>
</dbReference>
<reference evidence="1" key="1">
    <citation type="journal article" date="2016" name="Sci. Rep.">
        <title>Molecular characterization of firefly nuptial gifts: a multi-omics approach sheds light on postcopulatory sexual selection.</title>
        <authorList>
            <person name="Al-Wathiqui N."/>
            <person name="Fallon T.R."/>
            <person name="South A."/>
            <person name="Weng J.K."/>
            <person name="Lewis S.M."/>
        </authorList>
    </citation>
    <scope>NUCLEOTIDE SEQUENCE</scope>
</reference>
<dbReference type="EMBL" id="GEZM01018703">
    <property type="protein sequence ID" value="JAV90046.1"/>
    <property type="molecule type" value="Transcribed_RNA"/>
</dbReference>